<dbReference type="InterPro" id="IPR055259">
    <property type="entry name" value="YkvP/CgeB_Glyco_trans-like"/>
</dbReference>
<accession>A0A2U8FS98</accession>
<evidence type="ECO:0000313" key="2">
    <source>
        <dbReference type="EMBL" id="AWI53757.1"/>
    </source>
</evidence>
<organism evidence="2 3">
    <name type="scientific">Aquabacterium olei</name>
    <dbReference type="NCBI Taxonomy" id="1296669"/>
    <lineage>
        <taxon>Bacteria</taxon>
        <taxon>Pseudomonadati</taxon>
        <taxon>Pseudomonadota</taxon>
        <taxon>Betaproteobacteria</taxon>
        <taxon>Burkholderiales</taxon>
        <taxon>Aquabacterium</taxon>
    </lineage>
</organism>
<proteinExistence type="predicted"/>
<dbReference type="RefSeq" id="WP_109036756.1">
    <property type="nucleotide sequence ID" value="NZ_CP029210.1"/>
</dbReference>
<protein>
    <recommendedName>
        <fullName evidence="1">Spore protein YkvP/CgeB glycosyl transferase-like domain-containing protein</fullName>
    </recommendedName>
</protein>
<dbReference type="Proteomes" id="UP000244892">
    <property type="component" value="Chromosome"/>
</dbReference>
<gene>
    <name evidence="2" type="ORF">DEH84_10135</name>
</gene>
<dbReference type="AlphaFoldDB" id="A0A2U8FS98"/>
<sequence length="305" mass="33878">MKVLDGLNKLQAWQRVNQRAVHLCIEADNIADLATAGIRGALVPHASEIQAAEPCVDQFEYDASFVGHVVPSSYAPPLSDVPRYQSAIEHMLAARRVNFAMPLEPNVKACVDQALSGLGHESDRPLLRLAMAQWLRNEVTKQTMPLRGWVFEACGLDRIDIFGGDPAYLHNVARSLQIERDSVHHHPAVYDQEAVQQIFNRSRVSINISSLQFDHAVVNRFHDVIMSGGLCLTDARDGLSQLTPLHAEVSYRTLAELKEKADYFARPEKARERALLIQALQRDVARNSGYGLLADAIVQAIDTLS</sequence>
<evidence type="ECO:0000259" key="1">
    <source>
        <dbReference type="Pfam" id="PF13524"/>
    </source>
</evidence>
<dbReference type="OrthoDB" id="9147511at2"/>
<feature type="domain" description="Spore protein YkvP/CgeB glycosyl transferase-like" evidence="1">
    <location>
        <begin position="159"/>
        <end position="274"/>
    </location>
</feature>
<name>A0A2U8FS98_9BURK</name>
<keyword evidence="3" id="KW-1185">Reference proteome</keyword>
<dbReference type="EMBL" id="CP029210">
    <property type="protein sequence ID" value="AWI53757.1"/>
    <property type="molecule type" value="Genomic_DNA"/>
</dbReference>
<reference evidence="2 3" key="1">
    <citation type="submission" date="2018-05" db="EMBL/GenBank/DDBJ databases">
        <title>complete genome sequence of Aquabacterium olei NBRC 110486.</title>
        <authorList>
            <person name="Tang B."/>
            <person name="Chang J."/>
            <person name="Zhang L."/>
            <person name="Yang H."/>
        </authorList>
    </citation>
    <scope>NUCLEOTIDE SEQUENCE [LARGE SCALE GENOMIC DNA]</scope>
    <source>
        <strain evidence="2 3">NBRC 110486</strain>
    </source>
</reference>
<evidence type="ECO:0000313" key="3">
    <source>
        <dbReference type="Proteomes" id="UP000244892"/>
    </source>
</evidence>
<dbReference type="KEGG" id="aon:DEH84_10135"/>
<dbReference type="Pfam" id="PF13524">
    <property type="entry name" value="Glyco_trans_1_2"/>
    <property type="match status" value="1"/>
</dbReference>